<comment type="catalytic activity">
    <reaction evidence="7">
        <text>a UDP-3-O-[(3R)-3-hydroxyacyl]-alpha-D-glucosamine + a (3R)-hydroxyacyl-[ACP] = a UDP-2-N,3-O-bis[(3R)-3-hydroxyacyl]-alpha-D-glucosamine + holo-[ACP] + H(+)</text>
        <dbReference type="Rhea" id="RHEA:53836"/>
        <dbReference type="Rhea" id="RHEA-COMP:9685"/>
        <dbReference type="Rhea" id="RHEA-COMP:9945"/>
        <dbReference type="ChEBI" id="CHEBI:15378"/>
        <dbReference type="ChEBI" id="CHEBI:64479"/>
        <dbReference type="ChEBI" id="CHEBI:78827"/>
        <dbReference type="ChEBI" id="CHEBI:137740"/>
        <dbReference type="ChEBI" id="CHEBI:137748"/>
        <dbReference type="EC" id="2.3.1.191"/>
    </reaction>
</comment>
<feature type="domain" description="UDP-3-O-[3-hydroxymyristoyl] glucosamine N-acyltransferase non-repeat region" evidence="8">
    <location>
        <begin position="20"/>
        <end position="85"/>
    </location>
</feature>
<dbReference type="EC" id="2.3.1.191" evidence="7"/>
<keyword evidence="3 7" id="KW-0808">Transferase</keyword>
<keyword evidence="4 7" id="KW-0677">Repeat</keyword>
<dbReference type="InterPro" id="IPR007691">
    <property type="entry name" value="LpxD"/>
</dbReference>
<dbReference type="InterPro" id="IPR020573">
    <property type="entry name" value="UDP_GlcNAc_AcTrfase_non-rep"/>
</dbReference>
<keyword evidence="2 7" id="KW-0441">Lipid A biosynthesis</keyword>
<dbReference type="Pfam" id="PF00132">
    <property type="entry name" value="Hexapep"/>
    <property type="match status" value="1"/>
</dbReference>
<dbReference type="CDD" id="cd03352">
    <property type="entry name" value="LbH_LpxD"/>
    <property type="match status" value="1"/>
</dbReference>
<comment type="caution">
    <text evidence="9">The sequence shown here is derived from an EMBL/GenBank/DDBJ whole genome shotgun (WGS) entry which is preliminary data.</text>
</comment>
<evidence type="ECO:0000313" key="10">
    <source>
        <dbReference type="Proteomes" id="UP000181901"/>
    </source>
</evidence>
<feature type="active site" description="Proton acceptor" evidence="7">
    <location>
        <position position="236"/>
    </location>
</feature>
<proteinExistence type="inferred from homology"/>
<dbReference type="PROSITE" id="PS00101">
    <property type="entry name" value="HEXAPEP_TRANSFERASES"/>
    <property type="match status" value="1"/>
</dbReference>
<dbReference type="RefSeq" id="WP_071543810.1">
    <property type="nucleotide sequence ID" value="NZ_LKAQ01000001.1"/>
</dbReference>
<comment type="pathway">
    <text evidence="7">Bacterial outer membrane biogenesis; LPS lipid A biosynthesis.</text>
</comment>
<organism evidence="9 10">
    <name type="scientific">Pseudodesulfovibrio hydrargyri</name>
    <dbReference type="NCBI Taxonomy" id="2125990"/>
    <lineage>
        <taxon>Bacteria</taxon>
        <taxon>Pseudomonadati</taxon>
        <taxon>Thermodesulfobacteriota</taxon>
        <taxon>Desulfovibrionia</taxon>
        <taxon>Desulfovibrionales</taxon>
        <taxon>Desulfovibrionaceae</taxon>
    </lineage>
</organism>
<name>A0A1J5MZ09_9BACT</name>
<dbReference type="InterPro" id="IPR018357">
    <property type="entry name" value="Hexapep_transf_CS"/>
</dbReference>
<dbReference type="SUPFAM" id="SSF51161">
    <property type="entry name" value="Trimeric LpxA-like enzymes"/>
    <property type="match status" value="1"/>
</dbReference>
<comment type="similarity">
    <text evidence="7">Belongs to the transferase hexapeptide repeat family. LpxD subfamily.</text>
</comment>
<sequence>MPIMLSALADKLGLEYTGADRDIAGVNTLEKAGPDDLSFLVNPKYLHQLETTKAGCVLTSGSYADRVPCALVSENVYMDLARVVNVFARPQGCLEGVHALAFVHPDADVADSATVYPFAFVGEGVVIGPDTVIFAGAYVGEGTVIGKGCILYPNCVVMGGLTIGDNVILQPGAVLGGDGYGYAQTPLGHMKIPQIGTVAVENDVEIGANTAIDRAALDTTRIRRGTKIDNLVQIGHNVEIGEHCLIIGQTGIGGSTVVGNGVVLAGQTGVPDNVTIGDGAMVAAQSGILGDVEAGAKVAGSPAIPAKGYFKSMGVCMPKLPDLFKRVKKMEKELAALKAAAGVSDE</sequence>
<keyword evidence="1 7" id="KW-0444">Lipid biosynthesis</keyword>
<dbReference type="InterPro" id="IPR011004">
    <property type="entry name" value="Trimer_LpxA-like_sf"/>
</dbReference>
<dbReference type="NCBIfam" id="NF002060">
    <property type="entry name" value="PRK00892.1"/>
    <property type="match status" value="1"/>
</dbReference>
<reference evidence="9 10" key="1">
    <citation type="submission" date="2015-09" db="EMBL/GenBank/DDBJ databases">
        <title>Genome of Desulfovibrio dechloracetivorans BerOc1, a mercury methylating strain isolated from highly hydrocarbons and metals contaminated coastal sediments.</title>
        <authorList>
            <person name="Goni Urriza M."/>
            <person name="Gassie C."/>
            <person name="Bouchez O."/>
            <person name="Klopp C."/>
            <person name="Ranchou-Peyruse A."/>
            <person name="Remy G."/>
        </authorList>
    </citation>
    <scope>NUCLEOTIDE SEQUENCE [LARGE SCALE GENOMIC DNA]</scope>
    <source>
        <strain evidence="9 10">BerOc1</strain>
    </source>
</reference>
<dbReference type="Proteomes" id="UP000181901">
    <property type="component" value="Unassembled WGS sequence"/>
</dbReference>
<evidence type="ECO:0000256" key="7">
    <source>
        <dbReference type="HAMAP-Rule" id="MF_00523"/>
    </source>
</evidence>
<dbReference type="GO" id="GO:0016020">
    <property type="term" value="C:membrane"/>
    <property type="evidence" value="ECO:0007669"/>
    <property type="project" value="GOC"/>
</dbReference>
<dbReference type="Gene3D" id="2.160.10.10">
    <property type="entry name" value="Hexapeptide repeat proteins"/>
    <property type="match status" value="1"/>
</dbReference>
<dbReference type="GO" id="GO:0103118">
    <property type="term" value="F:UDP-3-O-[(3R)-3-hydroxyacyl]-glucosamine N-acyltransferase activity"/>
    <property type="evidence" value="ECO:0007669"/>
    <property type="project" value="UniProtKB-EC"/>
</dbReference>
<dbReference type="GO" id="GO:0016410">
    <property type="term" value="F:N-acyltransferase activity"/>
    <property type="evidence" value="ECO:0007669"/>
    <property type="project" value="InterPro"/>
</dbReference>
<dbReference type="GO" id="GO:0009245">
    <property type="term" value="P:lipid A biosynthetic process"/>
    <property type="evidence" value="ECO:0007669"/>
    <property type="project" value="UniProtKB-UniRule"/>
</dbReference>
<evidence type="ECO:0000256" key="6">
    <source>
        <dbReference type="ARBA" id="ARBA00023315"/>
    </source>
</evidence>
<evidence type="ECO:0000256" key="4">
    <source>
        <dbReference type="ARBA" id="ARBA00022737"/>
    </source>
</evidence>
<gene>
    <name evidence="9" type="primary">lpxD_1</name>
    <name evidence="7" type="synonym">lpxD</name>
    <name evidence="9" type="ORF">BerOc1_00141</name>
</gene>
<evidence type="ECO:0000259" key="8">
    <source>
        <dbReference type="Pfam" id="PF04613"/>
    </source>
</evidence>
<dbReference type="NCBIfam" id="TIGR01853">
    <property type="entry name" value="lipid_A_lpxD"/>
    <property type="match status" value="1"/>
</dbReference>
<evidence type="ECO:0000256" key="1">
    <source>
        <dbReference type="ARBA" id="ARBA00022516"/>
    </source>
</evidence>
<dbReference type="PANTHER" id="PTHR43378:SF2">
    <property type="entry name" value="UDP-3-O-ACYLGLUCOSAMINE N-ACYLTRANSFERASE 1, MITOCHONDRIAL-RELATED"/>
    <property type="match status" value="1"/>
</dbReference>
<keyword evidence="5 7" id="KW-0443">Lipid metabolism</keyword>
<dbReference type="AlphaFoldDB" id="A0A1J5MZ09"/>
<dbReference type="OrthoDB" id="9784739at2"/>
<dbReference type="InterPro" id="IPR001451">
    <property type="entry name" value="Hexapep"/>
</dbReference>
<evidence type="ECO:0000256" key="3">
    <source>
        <dbReference type="ARBA" id="ARBA00022679"/>
    </source>
</evidence>
<comment type="subunit">
    <text evidence="7">Homotrimer.</text>
</comment>
<dbReference type="EMBL" id="LKAQ01000001">
    <property type="protein sequence ID" value="OIQ51686.1"/>
    <property type="molecule type" value="Genomic_DNA"/>
</dbReference>
<comment type="function">
    <text evidence="7">Catalyzes the N-acylation of UDP-3-O-acylglucosamine using 3-hydroxyacyl-ACP as the acyl donor. Is involved in the biosynthesis of lipid A, a phosphorylated glycolipid that anchors the lipopolysaccharide to the outer membrane of the cell.</text>
</comment>
<accession>A0A1J5MZ09</accession>
<dbReference type="Gene3D" id="3.40.1390.10">
    <property type="entry name" value="MurE/MurF, N-terminal domain"/>
    <property type="match status" value="1"/>
</dbReference>
<keyword evidence="10" id="KW-1185">Reference proteome</keyword>
<dbReference type="Pfam" id="PF04613">
    <property type="entry name" value="LpxD"/>
    <property type="match status" value="1"/>
</dbReference>
<dbReference type="HAMAP" id="MF_00523">
    <property type="entry name" value="LpxD"/>
    <property type="match status" value="1"/>
</dbReference>
<keyword evidence="6 7" id="KW-0012">Acyltransferase</keyword>
<evidence type="ECO:0000256" key="2">
    <source>
        <dbReference type="ARBA" id="ARBA00022556"/>
    </source>
</evidence>
<evidence type="ECO:0000256" key="5">
    <source>
        <dbReference type="ARBA" id="ARBA00023098"/>
    </source>
</evidence>
<protein>
    <recommendedName>
        <fullName evidence="7">UDP-3-O-acylglucosamine N-acyltransferase</fullName>
        <ecNumber evidence="7">2.3.1.191</ecNumber>
    </recommendedName>
</protein>
<dbReference type="UniPathway" id="UPA00973"/>
<evidence type="ECO:0000313" key="9">
    <source>
        <dbReference type="EMBL" id="OIQ51686.1"/>
    </source>
</evidence>
<dbReference type="PANTHER" id="PTHR43378">
    <property type="entry name" value="UDP-3-O-ACYLGLUCOSAMINE N-ACYLTRANSFERASE"/>
    <property type="match status" value="1"/>
</dbReference>